<dbReference type="Gene3D" id="3.30.420.10">
    <property type="entry name" value="Ribonuclease H-like superfamily/Ribonuclease H"/>
    <property type="match status" value="1"/>
</dbReference>
<accession>A0A1A9ZYD6</accession>
<comment type="similarity">
    <text evidence="1 7">Belongs to the peptidase S10 family.</text>
</comment>
<dbReference type="GO" id="GO:0006508">
    <property type="term" value="P:proteolysis"/>
    <property type="evidence" value="ECO:0007669"/>
    <property type="project" value="UniProtKB-KW"/>
</dbReference>
<dbReference type="PANTHER" id="PTHR11802">
    <property type="entry name" value="SERINE PROTEASE FAMILY S10 SERINE CARBOXYPEPTIDASE"/>
    <property type="match status" value="1"/>
</dbReference>
<evidence type="ECO:0000256" key="3">
    <source>
        <dbReference type="ARBA" id="ARBA00022670"/>
    </source>
</evidence>
<dbReference type="PROSITE" id="PS00131">
    <property type="entry name" value="CARBOXYPEPT_SER_SER"/>
    <property type="match status" value="1"/>
</dbReference>
<organism evidence="9 10">
    <name type="scientific">Glossina pallidipes</name>
    <name type="common">Tsetse fly</name>
    <dbReference type="NCBI Taxonomy" id="7398"/>
    <lineage>
        <taxon>Eukaryota</taxon>
        <taxon>Metazoa</taxon>
        <taxon>Ecdysozoa</taxon>
        <taxon>Arthropoda</taxon>
        <taxon>Hexapoda</taxon>
        <taxon>Insecta</taxon>
        <taxon>Pterygota</taxon>
        <taxon>Neoptera</taxon>
        <taxon>Endopterygota</taxon>
        <taxon>Diptera</taxon>
        <taxon>Brachycera</taxon>
        <taxon>Muscomorpha</taxon>
        <taxon>Hippoboscoidea</taxon>
        <taxon>Glossinidae</taxon>
        <taxon>Glossina</taxon>
    </lineage>
</organism>
<dbReference type="EC" id="3.4.16.-" evidence="7"/>
<dbReference type="GO" id="GO:0004185">
    <property type="term" value="F:serine-type carboxypeptidase activity"/>
    <property type="evidence" value="ECO:0007669"/>
    <property type="project" value="UniProtKB-UniRule"/>
</dbReference>
<feature type="region of interest" description="Disordered" evidence="8">
    <location>
        <begin position="98"/>
        <end position="130"/>
    </location>
</feature>
<evidence type="ECO:0000256" key="7">
    <source>
        <dbReference type="RuleBase" id="RU361156"/>
    </source>
</evidence>
<dbReference type="GO" id="GO:0003676">
    <property type="term" value="F:nucleic acid binding"/>
    <property type="evidence" value="ECO:0007669"/>
    <property type="project" value="InterPro"/>
</dbReference>
<keyword evidence="5 7" id="KW-0378">Hydrolase</keyword>
<dbReference type="Proteomes" id="UP000092445">
    <property type="component" value="Unassembled WGS sequence"/>
</dbReference>
<keyword evidence="6" id="KW-0325">Glycoprotein</keyword>
<dbReference type="SUPFAM" id="SSF53474">
    <property type="entry name" value="alpha/beta-Hydrolases"/>
    <property type="match status" value="1"/>
</dbReference>
<feature type="compositionally biased region" description="Basic and acidic residues" evidence="8">
    <location>
        <begin position="98"/>
        <end position="119"/>
    </location>
</feature>
<keyword evidence="4" id="KW-0732">Signal</keyword>
<dbReference type="InterPro" id="IPR018202">
    <property type="entry name" value="Ser_caboxypep_ser_AS"/>
</dbReference>
<dbReference type="SUPFAM" id="SSF53098">
    <property type="entry name" value="Ribonuclease H-like"/>
    <property type="match status" value="1"/>
</dbReference>
<sequence>MPTSTVINFWKSKDKPPPKMCSSLKKLPLLEKGQMLRIETNKEILEGELNSMDDKRFRLELEKVRDIRRNFIYNSPQTLFYSQIIDIQIILKKGSDDTEVNSEKIGTRDSSKAKVEGHPTKPHKSMKPNGNAVAVNSILDTSRAGLKLLHTRLPDAIHITQADPKYHKALVDINQQSMVGVLIVPRLGVGNRKESILVVATSKNVYIFDMPTIGNAFCDLASTLQSEWPRKALHNSPKQLENLKNFKLGGVFDTFVAYRLTTGKKTPETFEEIAQEILNVPLTYFESEGCEEKSPQHHLTQEWCSIIAKKALVQLKLAEYLLHEHMLMQFYQQCDEYSHTFSNDDDAFEVQQLQQERSTSVDNMTQPLFLTPLISNASVSREEIRELCRVSGELFNDIVSYSGYLTVKPEYNSNMFFWYFPSEINTTSAPVLLSLEGGPGLSSVMSVLAETGPFALNGKGQLRKREYRWCKTHHVIYLDNPVGSGFSFTDHEEGYARNMEDVADNLHEALQQLFELFEWNIENIEFFIYGESYAGKYIPALAYRIYKTLDSPNTRIKIPLNGIIIGNGLMDPLHQLQYGDFLFHLGLIDDNGLKEFYKYEKNAEQYIKENDLEKAWKEIDTLLYGVDVETTVFENLTGYLHTYNYLHIHRDNEPFMVIVNFAMRAQLHQALHVGSRTFAHNIFRGENKVYNLLKPDFMQSVTPWLEELLNNNYSVCICSGQMDILLGYGVTRRLVKNLKFQSSEKFRNAERHLWYGNQRKDVKAYYKQAGHLMEVMVRNAGHRLIRDQPEFIVEFEWTTAMRNVACMSI</sequence>
<evidence type="ECO:0000256" key="4">
    <source>
        <dbReference type="ARBA" id="ARBA00022729"/>
    </source>
</evidence>
<evidence type="ECO:0000256" key="1">
    <source>
        <dbReference type="ARBA" id="ARBA00009431"/>
    </source>
</evidence>
<protein>
    <recommendedName>
        <fullName evidence="7">Carboxypeptidase</fullName>
        <ecNumber evidence="7">3.4.16.-</ecNumber>
    </recommendedName>
</protein>
<dbReference type="AlphaFoldDB" id="A0A1A9ZYD6"/>
<evidence type="ECO:0000256" key="2">
    <source>
        <dbReference type="ARBA" id="ARBA00022645"/>
    </source>
</evidence>
<evidence type="ECO:0000256" key="8">
    <source>
        <dbReference type="SAM" id="MobiDB-lite"/>
    </source>
</evidence>
<dbReference type="EnsemblMetazoa" id="GPAI028862-RA">
    <property type="protein sequence ID" value="GPAI028862-PA"/>
    <property type="gene ID" value="GPAI028862"/>
</dbReference>
<evidence type="ECO:0000313" key="10">
    <source>
        <dbReference type="Proteomes" id="UP000092445"/>
    </source>
</evidence>
<dbReference type="Gene3D" id="3.40.50.1820">
    <property type="entry name" value="alpha/beta hydrolase"/>
    <property type="match status" value="1"/>
</dbReference>
<name>A0A1A9ZYD6_GLOPL</name>
<dbReference type="PRINTS" id="PR00724">
    <property type="entry name" value="CRBOXYPTASEC"/>
</dbReference>
<evidence type="ECO:0000256" key="5">
    <source>
        <dbReference type="ARBA" id="ARBA00022801"/>
    </source>
</evidence>
<reference evidence="10" key="1">
    <citation type="submission" date="2014-03" db="EMBL/GenBank/DDBJ databases">
        <authorList>
            <person name="Aksoy S."/>
            <person name="Warren W."/>
            <person name="Wilson R.K."/>
        </authorList>
    </citation>
    <scope>NUCLEOTIDE SEQUENCE [LARGE SCALE GENOMIC DNA]</scope>
    <source>
        <strain evidence="10">IAEA</strain>
    </source>
</reference>
<dbReference type="InterPro" id="IPR012337">
    <property type="entry name" value="RNaseH-like_sf"/>
</dbReference>
<proteinExistence type="inferred from homology"/>
<dbReference type="PANTHER" id="PTHR11802:SF472">
    <property type="entry name" value="SERINE CARBOXYPEPTIDASE CPVL-RELATED"/>
    <property type="match status" value="1"/>
</dbReference>
<keyword evidence="3 7" id="KW-0645">Protease</keyword>
<keyword evidence="2 7" id="KW-0121">Carboxypeptidase</keyword>
<reference evidence="9" key="2">
    <citation type="submission" date="2020-05" db="UniProtKB">
        <authorList>
            <consortium name="EnsemblMetazoa"/>
        </authorList>
    </citation>
    <scope>IDENTIFICATION</scope>
    <source>
        <strain evidence="9">IAEA</strain>
    </source>
</reference>
<dbReference type="VEuPathDB" id="VectorBase:GPAI028862"/>
<keyword evidence="10" id="KW-1185">Reference proteome</keyword>
<dbReference type="STRING" id="7398.A0A1A9ZYD6"/>
<dbReference type="InterPro" id="IPR029058">
    <property type="entry name" value="AB_hydrolase_fold"/>
</dbReference>
<evidence type="ECO:0000313" key="9">
    <source>
        <dbReference type="EnsemblMetazoa" id="GPAI028862-PA"/>
    </source>
</evidence>
<dbReference type="Pfam" id="PF00450">
    <property type="entry name" value="Peptidase_S10"/>
    <property type="match status" value="1"/>
</dbReference>
<dbReference type="InterPro" id="IPR001563">
    <property type="entry name" value="Peptidase_S10"/>
</dbReference>
<evidence type="ECO:0000256" key="6">
    <source>
        <dbReference type="ARBA" id="ARBA00023180"/>
    </source>
</evidence>
<dbReference type="InterPro" id="IPR036397">
    <property type="entry name" value="RNaseH_sf"/>
</dbReference>